<accession>A0ACC1TC65</accession>
<comment type="caution">
    <text evidence="1">The sequence shown here is derived from an EMBL/GenBank/DDBJ whole genome shotgun (WGS) entry which is preliminary data.</text>
</comment>
<gene>
    <name evidence="1" type="ORF">NM688_g1122</name>
</gene>
<sequence length="1281" mass="142667">MTSTATIPDSDSEDEYWGDAALDRAFEEVLRISDSQDIPTPVKPPPVASSEPCRTFTGPSDNDNQRVPETPRESRSNSTATTTSIPSVRLYPKLDMRESILADMRRPLPKLGTMNVQSQDSGSSPTYSPGSKTTASDHEEEYLFDSDYDEDEDYSFPLSYSTEGSPGTSPTRTQTDRTSSSQSAPWSQPEPSSSQCYASTAQTPVTPTSPNFLEGHKAGKKPLDRAETMPNVSTSFDSPPSPISRSKSMNDVDEPRAPPVVPSFDLSPDPDGIVCIAHERSVQAKMDRLRVSWGAQYEIARGVCNGWWTWEEVTDVFLERLKEANNQQSAPLVYRELMRIRGNVARGSEADYRLWMELDREQKAIEEHEDRGLGLYEDGTWQGEKNWYGGRIQQIFRLVETSRDRWTLKMDAMRMGRSYRFARFQGSRRLLIFKYDADSKMNSKMKELKTWLQQRFVLCGRVFVPFAVKEGKVYMCEVNDDFQRRMRPEEGDHQRLSLQELVKWHNPLELNKGQEVSKYTSRFDLGLSTSVPVLQFLPENIAIIPDKYADGYNQKSGKKAPAHTIFTDGCGFMNGAALMAIGQRMSYSCRPTAVQGRFLGSKGVWLLHPEDQLPTAPPRIWVRPSQLKIHHVEGDKWTPANLESVHRAQLIFDLLAPARLILPSRLNRLAVLNLAHNGIPKEILVKLMDEGLRAEIDALCQWEGEGAMELLWYAVNRASAVTAQRLQRVSTGLQRALGLLGREADDSFAERDLSDDDGRTSTSLGGGDVGSPDTVAESVLEQLQAGFSPTTDLRLCENVKQVIKNVLQSAIQDFHITVPCSAEAFIVPGKDVFLQCTALMRTDDIGADPFGVLAPGEIHFKSSQYLKDPLKHLNPNTLTGDVLIYRNPARLPSDIQKVHAVDCPELADYVDVIVLPCKGERTLASLLAGGDVDGDTAVCIFDEEIVTAFHGPALTPEPPNLIEECFQPADTILTVQDVIDAVESSPSTVLVARTLQRHLLQGLGESRVGLYSMFHENSIYELGYDNPISIRIGCMFNIVLDSRKTGLRVREEVFRKDKQRHGGERPPCLGGSVNTQGNRVRVRRKVPDPFILDDLISAGEKINTEILAKYDARIKPLQTSSARDKDLQRPFEAATALGPALRTEVIAVSQLVDECYSKWLALNKTRSDNKEGDKGRKGRQQSKESTKALVEELRKAYAEVPSGVHALAALGCLERIKASCAYKKSLKFAWEVAHAELCRIKADAGQSRPFTKGFADVMAVPNAAVRVFAQHTGTILPRNRD</sequence>
<evidence type="ECO:0000313" key="1">
    <source>
        <dbReference type="EMBL" id="KAJ3558083.1"/>
    </source>
</evidence>
<protein>
    <submittedName>
        <fullName evidence="1">Uncharacterized protein</fullName>
    </submittedName>
</protein>
<evidence type="ECO:0000313" key="2">
    <source>
        <dbReference type="Proteomes" id="UP001148662"/>
    </source>
</evidence>
<dbReference type="EMBL" id="JANHOG010000111">
    <property type="protein sequence ID" value="KAJ3558083.1"/>
    <property type="molecule type" value="Genomic_DNA"/>
</dbReference>
<name>A0ACC1TC65_9APHY</name>
<proteinExistence type="predicted"/>
<organism evidence="1 2">
    <name type="scientific">Phlebia brevispora</name>
    <dbReference type="NCBI Taxonomy" id="194682"/>
    <lineage>
        <taxon>Eukaryota</taxon>
        <taxon>Fungi</taxon>
        <taxon>Dikarya</taxon>
        <taxon>Basidiomycota</taxon>
        <taxon>Agaricomycotina</taxon>
        <taxon>Agaricomycetes</taxon>
        <taxon>Polyporales</taxon>
        <taxon>Meruliaceae</taxon>
        <taxon>Phlebia</taxon>
    </lineage>
</organism>
<reference evidence="1" key="1">
    <citation type="submission" date="2022-07" db="EMBL/GenBank/DDBJ databases">
        <title>Genome Sequence of Phlebia brevispora.</title>
        <authorList>
            <person name="Buettner E."/>
        </authorList>
    </citation>
    <scope>NUCLEOTIDE SEQUENCE</scope>
    <source>
        <strain evidence="1">MPL23</strain>
    </source>
</reference>
<keyword evidence="2" id="KW-1185">Reference proteome</keyword>
<dbReference type="Proteomes" id="UP001148662">
    <property type="component" value="Unassembled WGS sequence"/>
</dbReference>